<dbReference type="PANTHER" id="PTHR33375:SF1">
    <property type="entry name" value="CHROMOSOME-PARTITIONING PROTEIN PARB-RELATED"/>
    <property type="match status" value="1"/>
</dbReference>
<comment type="similarity">
    <text evidence="1">Belongs to the ParB family.</text>
</comment>
<gene>
    <name evidence="6" type="ORF">LCGC14_0535870</name>
</gene>
<proteinExistence type="inferred from homology"/>
<protein>
    <recommendedName>
        <fullName evidence="5">HTH cro/C1-type domain-containing protein</fullName>
    </recommendedName>
</protein>
<dbReference type="InterPro" id="IPR004437">
    <property type="entry name" value="ParB/RepB/Spo0J"/>
</dbReference>
<dbReference type="Gene3D" id="3.90.1530.30">
    <property type="match status" value="1"/>
</dbReference>
<dbReference type="InterPro" id="IPR057240">
    <property type="entry name" value="ParB_dimer_C"/>
</dbReference>
<evidence type="ECO:0000256" key="4">
    <source>
        <dbReference type="SAM" id="MobiDB-lite"/>
    </source>
</evidence>
<dbReference type="GO" id="GO:0005694">
    <property type="term" value="C:chromosome"/>
    <property type="evidence" value="ECO:0007669"/>
    <property type="project" value="TreeGrafter"/>
</dbReference>
<dbReference type="FunFam" id="1.10.10.2830:FF:000001">
    <property type="entry name" value="Chromosome partitioning protein ParB"/>
    <property type="match status" value="1"/>
</dbReference>
<dbReference type="GO" id="GO:0003677">
    <property type="term" value="F:DNA binding"/>
    <property type="evidence" value="ECO:0007669"/>
    <property type="project" value="UniProtKB-KW"/>
</dbReference>
<evidence type="ECO:0000259" key="5">
    <source>
        <dbReference type="PROSITE" id="PS50943"/>
    </source>
</evidence>
<dbReference type="SUPFAM" id="SSF110849">
    <property type="entry name" value="ParB/Sulfiredoxin"/>
    <property type="match status" value="1"/>
</dbReference>
<evidence type="ECO:0000313" key="6">
    <source>
        <dbReference type="EMBL" id="KKN60048.1"/>
    </source>
</evidence>
<keyword evidence="3" id="KW-0238">DNA-binding</keyword>
<dbReference type="Pfam" id="PF02195">
    <property type="entry name" value="ParB_N"/>
    <property type="match status" value="1"/>
</dbReference>
<dbReference type="InterPro" id="IPR041468">
    <property type="entry name" value="HTH_ParB/Spo0J"/>
</dbReference>
<dbReference type="AlphaFoldDB" id="A0A0F9V2E2"/>
<dbReference type="PROSITE" id="PS50943">
    <property type="entry name" value="HTH_CROC1"/>
    <property type="match status" value="1"/>
</dbReference>
<dbReference type="InterPro" id="IPR050336">
    <property type="entry name" value="Chromosome_partition/occlusion"/>
</dbReference>
<evidence type="ECO:0000256" key="1">
    <source>
        <dbReference type="ARBA" id="ARBA00006295"/>
    </source>
</evidence>
<feature type="domain" description="HTH cro/C1-type" evidence="5">
    <location>
        <begin position="166"/>
        <end position="187"/>
    </location>
</feature>
<dbReference type="CDD" id="cd16393">
    <property type="entry name" value="SPO0J_N"/>
    <property type="match status" value="1"/>
</dbReference>
<evidence type="ECO:0000256" key="2">
    <source>
        <dbReference type="ARBA" id="ARBA00022829"/>
    </source>
</evidence>
<dbReference type="InterPro" id="IPR003115">
    <property type="entry name" value="ParB_N"/>
</dbReference>
<dbReference type="Pfam" id="PF17762">
    <property type="entry name" value="HTH_ParB"/>
    <property type="match status" value="1"/>
</dbReference>
<dbReference type="FunFam" id="3.90.1530.30:FF:000001">
    <property type="entry name" value="Chromosome partitioning protein ParB"/>
    <property type="match status" value="1"/>
</dbReference>
<dbReference type="EMBL" id="LAZR01000706">
    <property type="protein sequence ID" value="KKN60048.1"/>
    <property type="molecule type" value="Genomic_DNA"/>
</dbReference>
<comment type="caution">
    <text evidence="6">The sequence shown here is derived from an EMBL/GenBank/DDBJ whole genome shotgun (WGS) entry which is preliminary data.</text>
</comment>
<dbReference type="InterPro" id="IPR001387">
    <property type="entry name" value="Cro/C1-type_HTH"/>
</dbReference>
<keyword evidence="2" id="KW-0159">Chromosome partition</keyword>
<dbReference type="GO" id="GO:0007059">
    <property type="term" value="P:chromosome segregation"/>
    <property type="evidence" value="ECO:0007669"/>
    <property type="project" value="UniProtKB-KW"/>
</dbReference>
<dbReference type="PANTHER" id="PTHR33375">
    <property type="entry name" value="CHROMOSOME-PARTITIONING PROTEIN PARB-RELATED"/>
    <property type="match status" value="1"/>
</dbReference>
<dbReference type="InterPro" id="IPR036086">
    <property type="entry name" value="ParB/Sulfiredoxin_sf"/>
</dbReference>
<reference evidence="6" key="1">
    <citation type="journal article" date="2015" name="Nature">
        <title>Complex archaea that bridge the gap between prokaryotes and eukaryotes.</title>
        <authorList>
            <person name="Spang A."/>
            <person name="Saw J.H."/>
            <person name="Jorgensen S.L."/>
            <person name="Zaremba-Niedzwiedzka K."/>
            <person name="Martijn J."/>
            <person name="Lind A.E."/>
            <person name="van Eijk R."/>
            <person name="Schleper C."/>
            <person name="Guy L."/>
            <person name="Ettema T.J."/>
        </authorList>
    </citation>
    <scope>NUCLEOTIDE SEQUENCE</scope>
</reference>
<accession>A0A0F9V2E2</accession>
<dbReference type="SMART" id="SM00470">
    <property type="entry name" value="ParB"/>
    <property type="match status" value="1"/>
</dbReference>
<dbReference type="Gene3D" id="1.10.10.2830">
    <property type="match status" value="1"/>
</dbReference>
<dbReference type="SUPFAM" id="SSF109709">
    <property type="entry name" value="KorB DNA-binding domain-like"/>
    <property type="match status" value="1"/>
</dbReference>
<evidence type="ECO:0000256" key="3">
    <source>
        <dbReference type="ARBA" id="ARBA00023125"/>
    </source>
</evidence>
<dbReference type="Pfam" id="PF23552">
    <property type="entry name" value="ParB_C"/>
    <property type="match status" value="1"/>
</dbReference>
<feature type="region of interest" description="Disordered" evidence="4">
    <location>
        <begin position="245"/>
        <end position="264"/>
    </location>
</feature>
<sequence>MTGQAKQTQSRPRLGRGLSSLIVNTAPKKDSGTYVAVDESAKPVVEALEVSIDQIAPNPYQPRKQFDKQQLADLAESIRQQGVLQPLLLSPAGQAHTGGKPYVLVAGQRRLQAASQAGLNKVPVIVRQASDEQILEWALIENIQREDLNAVERAQAFRDVIDRFELTQAQLAERLGTSRETVANYLRILDLCDGVQKLLLAGHLTFGHARALAGLAGQADRQLALAKRVIKDQLSVRQLEGLLAADPTRQDSQPAKRPARTKPPYISDLEQQLTQQIGTRVTISPGKSKHTGKMTIEYYSLEDFDRILATLGASVDS</sequence>
<organism evidence="6">
    <name type="scientific">marine sediment metagenome</name>
    <dbReference type="NCBI Taxonomy" id="412755"/>
    <lineage>
        <taxon>unclassified sequences</taxon>
        <taxon>metagenomes</taxon>
        <taxon>ecological metagenomes</taxon>
    </lineage>
</organism>
<dbReference type="NCBIfam" id="TIGR00180">
    <property type="entry name" value="parB_part"/>
    <property type="match status" value="1"/>
</dbReference>
<name>A0A0F9V2E2_9ZZZZ</name>